<dbReference type="Proteomes" id="UP001597301">
    <property type="component" value="Unassembled WGS sequence"/>
</dbReference>
<feature type="domain" description="N-acetyltransferase" evidence="1">
    <location>
        <begin position="5"/>
        <end position="175"/>
    </location>
</feature>
<dbReference type="Pfam" id="PF00583">
    <property type="entry name" value="Acetyltransf_1"/>
    <property type="match status" value="1"/>
</dbReference>
<dbReference type="CDD" id="cd04301">
    <property type="entry name" value="NAT_SF"/>
    <property type="match status" value="1"/>
</dbReference>
<dbReference type="SUPFAM" id="SSF55729">
    <property type="entry name" value="Acyl-CoA N-acyltransferases (Nat)"/>
    <property type="match status" value="1"/>
</dbReference>
<dbReference type="Gene3D" id="3.40.630.30">
    <property type="match status" value="1"/>
</dbReference>
<dbReference type="PROSITE" id="PS51186">
    <property type="entry name" value="GNAT"/>
    <property type="match status" value="1"/>
</dbReference>
<dbReference type="EC" id="2.3.1.-" evidence="2"/>
<dbReference type="PANTHER" id="PTHR41700">
    <property type="entry name" value="GCN5-RELATED N-ACETYLTRANSFERASE"/>
    <property type="match status" value="1"/>
</dbReference>
<dbReference type="PANTHER" id="PTHR41700:SF1">
    <property type="entry name" value="N-ACETYLTRANSFERASE DOMAIN-CONTAINING PROTEIN"/>
    <property type="match status" value="1"/>
</dbReference>
<keyword evidence="2" id="KW-0012">Acyltransferase</keyword>
<reference evidence="3" key="1">
    <citation type="journal article" date="2019" name="Int. J. Syst. Evol. Microbiol.">
        <title>The Global Catalogue of Microorganisms (GCM) 10K type strain sequencing project: providing services to taxonomists for standard genome sequencing and annotation.</title>
        <authorList>
            <consortium name="The Broad Institute Genomics Platform"/>
            <consortium name="The Broad Institute Genome Sequencing Center for Infectious Disease"/>
            <person name="Wu L."/>
            <person name="Ma J."/>
        </authorList>
    </citation>
    <scope>NUCLEOTIDE SEQUENCE [LARGE SCALE GENOMIC DNA]</scope>
    <source>
        <strain evidence="3">CGMCC 1.12295</strain>
    </source>
</reference>
<dbReference type="RefSeq" id="WP_380773575.1">
    <property type="nucleotide sequence ID" value="NZ_JBHUEO010000020.1"/>
</dbReference>
<sequence>MTSTIDIRVLTTIEEMNEMQQLENAIWSGEGGIPVHQTITAVRNGGLAIGAYDQGQLVGFSYGFPGFKDGKVYLCSHNMGIHPEYRDAGIGASLKNKQKEEAAKLGYDMLTWTYDPLETRNGYLNLSKLRAICSIYVENSYGIFEEGINKGLPTDRFKVEWWIHSRHVAERKPVSFKEGAERIPWKHGQTGPVLVGDLSVPEADEILVPVPKAFQSIKLEDMELAMDWRMKTRELFTKLFGQGYTAVSLVRSEEGPVHHYLLVKRSELDL</sequence>
<gene>
    <name evidence="2" type="ORF">ACFSCZ_09005</name>
</gene>
<dbReference type="EMBL" id="JBHUEO010000020">
    <property type="protein sequence ID" value="MFD1706867.1"/>
    <property type="molecule type" value="Genomic_DNA"/>
</dbReference>
<dbReference type="InterPro" id="IPR038764">
    <property type="entry name" value="GNAT_N_AcTrfase_prd"/>
</dbReference>
<name>A0ABW4KG68_9BACI</name>
<protein>
    <submittedName>
        <fullName evidence="2">GNAT family N-acetyltransferase</fullName>
        <ecNumber evidence="2">2.3.1.-</ecNumber>
    </submittedName>
</protein>
<evidence type="ECO:0000259" key="1">
    <source>
        <dbReference type="PROSITE" id="PS51186"/>
    </source>
</evidence>
<organism evidence="2 3">
    <name type="scientific">Siminovitchia sediminis</name>
    <dbReference type="NCBI Taxonomy" id="1274353"/>
    <lineage>
        <taxon>Bacteria</taxon>
        <taxon>Bacillati</taxon>
        <taxon>Bacillota</taxon>
        <taxon>Bacilli</taxon>
        <taxon>Bacillales</taxon>
        <taxon>Bacillaceae</taxon>
        <taxon>Siminovitchia</taxon>
    </lineage>
</organism>
<evidence type="ECO:0000313" key="2">
    <source>
        <dbReference type="EMBL" id="MFD1706867.1"/>
    </source>
</evidence>
<comment type="caution">
    <text evidence="2">The sequence shown here is derived from an EMBL/GenBank/DDBJ whole genome shotgun (WGS) entry which is preliminary data.</text>
</comment>
<evidence type="ECO:0000313" key="3">
    <source>
        <dbReference type="Proteomes" id="UP001597301"/>
    </source>
</evidence>
<keyword evidence="2" id="KW-0808">Transferase</keyword>
<accession>A0ABW4KG68</accession>
<proteinExistence type="predicted"/>
<dbReference type="InterPro" id="IPR000182">
    <property type="entry name" value="GNAT_dom"/>
</dbReference>
<dbReference type="GO" id="GO:0016746">
    <property type="term" value="F:acyltransferase activity"/>
    <property type="evidence" value="ECO:0007669"/>
    <property type="project" value="UniProtKB-KW"/>
</dbReference>
<dbReference type="InterPro" id="IPR016181">
    <property type="entry name" value="Acyl_CoA_acyltransferase"/>
</dbReference>
<keyword evidence="3" id="KW-1185">Reference proteome</keyword>